<gene>
    <name evidence="9" type="ORF">CC84DRAFT_51616</name>
</gene>
<evidence type="ECO:0000259" key="8">
    <source>
        <dbReference type="PROSITE" id="PS50850"/>
    </source>
</evidence>
<evidence type="ECO:0000256" key="5">
    <source>
        <dbReference type="ARBA" id="ARBA00023136"/>
    </source>
</evidence>
<feature type="transmembrane region" description="Helical" evidence="7">
    <location>
        <begin position="440"/>
        <end position="459"/>
    </location>
</feature>
<feature type="transmembrane region" description="Helical" evidence="7">
    <location>
        <begin position="276"/>
        <end position="293"/>
    </location>
</feature>
<dbReference type="GO" id="GO:0022857">
    <property type="term" value="F:transmembrane transporter activity"/>
    <property type="evidence" value="ECO:0007669"/>
    <property type="project" value="InterPro"/>
</dbReference>
<feature type="compositionally biased region" description="Polar residues" evidence="6">
    <location>
        <begin position="24"/>
        <end position="33"/>
    </location>
</feature>
<comment type="subcellular location">
    <subcellularLocation>
        <location evidence="1">Membrane</location>
        <topology evidence="1">Multi-pass membrane protein</topology>
    </subcellularLocation>
</comment>
<dbReference type="PANTHER" id="PTHR23501">
    <property type="entry name" value="MAJOR FACILITATOR SUPERFAMILY"/>
    <property type="match status" value="1"/>
</dbReference>
<dbReference type="Proteomes" id="UP000077069">
    <property type="component" value="Unassembled WGS sequence"/>
</dbReference>
<organism evidence="9 10">
    <name type="scientific">Paraphaeosphaeria sporulosa</name>
    <dbReference type="NCBI Taxonomy" id="1460663"/>
    <lineage>
        <taxon>Eukaryota</taxon>
        <taxon>Fungi</taxon>
        <taxon>Dikarya</taxon>
        <taxon>Ascomycota</taxon>
        <taxon>Pezizomycotina</taxon>
        <taxon>Dothideomycetes</taxon>
        <taxon>Pleosporomycetidae</taxon>
        <taxon>Pleosporales</taxon>
        <taxon>Massarineae</taxon>
        <taxon>Didymosphaeriaceae</taxon>
        <taxon>Paraphaeosphaeria</taxon>
    </lineage>
</organism>
<dbReference type="FunFam" id="1.20.1250.20:FF:000196">
    <property type="entry name" value="MFS toxin efflux pump (AflT)"/>
    <property type="match status" value="1"/>
</dbReference>
<dbReference type="RefSeq" id="XP_018042146.1">
    <property type="nucleotide sequence ID" value="XM_018186570.1"/>
</dbReference>
<dbReference type="InterPro" id="IPR011701">
    <property type="entry name" value="MFS"/>
</dbReference>
<evidence type="ECO:0000256" key="6">
    <source>
        <dbReference type="SAM" id="MobiDB-lite"/>
    </source>
</evidence>
<feature type="transmembrane region" description="Helical" evidence="7">
    <location>
        <begin position="313"/>
        <end position="333"/>
    </location>
</feature>
<evidence type="ECO:0000256" key="3">
    <source>
        <dbReference type="ARBA" id="ARBA00022692"/>
    </source>
</evidence>
<evidence type="ECO:0000256" key="7">
    <source>
        <dbReference type="SAM" id="Phobius"/>
    </source>
</evidence>
<feature type="transmembrane region" description="Helical" evidence="7">
    <location>
        <begin position="141"/>
        <end position="165"/>
    </location>
</feature>
<sequence length="548" mass="58560">MDPSTEEQFPAQEKDLEVRDDTSTDTPKSSPAETTEDDEDHFMSGAKLHLLVLGLSLACFLMALDMAIITVAIPEITEKFHSTADIGWYVSAYLLTLCSLQPLSGKLYSNFSLKWTFMAFLLLFEIGSAISGAATSSTMLIVGRAVAGMGAAGLMSGTLSILAVAVSVRLRAAYTGVIMSMFGLAVVVGPLVGGAFTQHVSWRWVFYVNLPIGAATASVLFVFFRPPTRKAELDPLKDRIARLDLVGAALFIPAVIMLLMALQWGGLTYPWNSGRIIGLLVGGVVLVIIFGVWQWHKGKEAMIPPPIFLQRSVFWACITAMCSMGTMVMLGTWMPEWFQAIKGVSPVQSGVNLLPSMIAQVIASVSAGALITILGYYNPFIIIGTILLAIGSGLFTTFTIDTGSSKWIGYQVIFGLGSGFFVTSPLVAIQAVLSAKDTPVGIAIVTFFQMFGSAFFVALSQTVFNEQLLKQLAKNAPDANVGALLAAGTARLHLAVTPEQLHGVLLSYNRALLDPFYLGAGISALATFCSLGIQWVNVKGKELSPGAA</sequence>
<feature type="transmembrane region" description="Helical" evidence="7">
    <location>
        <begin position="115"/>
        <end position="135"/>
    </location>
</feature>
<dbReference type="PRINTS" id="PR01036">
    <property type="entry name" value="TCRTETB"/>
</dbReference>
<keyword evidence="3 7" id="KW-0812">Transmembrane</keyword>
<dbReference type="InterPro" id="IPR036259">
    <property type="entry name" value="MFS_trans_sf"/>
</dbReference>
<proteinExistence type="inferred from homology"/>
<evidence type="ECO:0000256" key="1">
    <source>
        <dbReference type="ARBA" id="ARBA00004141"/>
    </source>
</evidence>
<dbReference type="SUPFAM" id="SSF103473">
    <property type="entry name" value="MFS general substrate transporter"/>
    <property type="match status" value="1"/>
</dbReference>
<evidence type="ECO:0000256" key="4">
    <source>
        <dbReference type="ARBA" id="ARBA00022989"/>
    </source>
</evidence>
<dbReference type="AlphaFoldDB" id="A0A177CX52"/>
<feature type="transmembrane region" description="Helical" evidence="7">
    <location>
        <begin position="516"/>
        <end position="536"/>
    </location>
</feature>
<keyword evidence="4 7" id="KW-1133">Transmembrane helix</keyword>
<dbReference type="Gene3D" id="1.20.1250.20">
    <property type="entry name" value="MFS general substrate transporter like domains"/>
    <property type="match status" value="1"/>
</dbReference>
<protein>
    <submittedName>
        <fullName evidence="9">MFS general substrate transporter</fullName>
    </submittedName>
</protein>
<evidence type="ECO:0000313" key="9">
    <source>
        <dbReference type="EMBL" id="OAG11781.1"/>
    </source>
</evidence>
<dbReference type="Gene3D" id="1.20.1720.10">
    <property type="entry name" value="Multidrug resistance protein D"/>
    <property type="match status" value="1"/>
</dbReference>
<dbReference type="InterPro" id="IPR020846">
    <property type="entry name" value="MFS_dom"/>
</dbReference>
<accession>A0A177CX52</accession>
<dbReference type="GO" id="GO:0005886">
    <property type="term" value="C:plasma membrane"/>
    <property type="evidence" value="ECO:0007669"/>
    <property type="project" value="TreeGrafter"/>
</dbReference>
<feature type="compositionally biased region" description="Basic and acidic residues" evidence="6">
    <location>
        <begin position="12"/>
        <end position="22"/>
    </location>
</feature>
<evidence type="ECO:0000256" key="2">
    <source>
        <dbReference type="ARBA" id="ARBA00007520"/>
    </source>
</evidence>
<dbReference type="Pfam" id="PF07690">
    <property type="entry name" value="MFS_1"/>
    <property type="match status" value="1"/>
</dbReference>
<name>A0A177CX52_9PLEO</name>
<feature type="transmembrane region" description="Helical" evidence="7">
    <location>
        <begin position="172"/>
        <end position="192"/>
    </location>
</feature>
<feature type="transmembrane region" description="Helical" evidence="7">
    <location>
        <begin position="353"/>
        <end position="373"/>
    </location>
</feature>
<feature type="transmembrane region" description="Helical" evidence="7">
    <location>
        <begin position="86"/>
        <end position="103"/>
    </location>
</feature>
<feature type="transmembrane region" description="Helical" evidence="7">
    <location>
        <begin position="245"/>
        <end position="264"/>
    </location>
</feature>
<keyword evidence="5 7" id="KW-0472">Membrane</keyword>
<feature type="transmembrane region" description="Helical" evidence="7">
    <location>
        <begin position="50"/>
        <end position="74"/>
    </location>
</feature>
<reference evidence="9 10" key="1">
    <citation type="submission" date="2016-05" db="EMBL/GenBank/DDBJ databases">
        <title>Comparative analysis of secretome profiles of manganese(II)-oxidizing ascomycete fungi.</title>
        <authorList>
            <consortium name="DOE Joint Genome Institute"/>
            <person name="Zeiner C.A."/>
            <person name="Purvine S.O."/>
            <person name="Zink E.M."/>
            <person name="Wu S."/>
            <person name="Pasa-Tolic L."/>
            <person name="Chaput D.L."/>
            <person name="Haridas S."/>
            <person name="Grigoriev I.V."/>
            <person name="Santelli C.M."/>
            <person name="Hansel C.M."/>
        </authorList>
    </citation>
    <scope>NUCLEOTIDE SEQUENCE [LARGE SCALE GENOMIC DNA]</scope>
    <source>
        <strain evidence="9 10">AP3s5-JAC2a</strain>
    </source>
</reference>
<dbReference type="EMBL" id="KV441548">
    <property type="protein sequence ID" value="OAG11781.1"/>
    <property type="molecule type" value="Genomic_DNA"/>
</dbReference>
<dbReference type="OrthoDB" id="10021397at2759"/>
<evidence type="ECO:0000313" key="10">
    <source>
        <dbReference type="Proteomes" id="UP000077069"/>
    </source>
</evidence>
<comment type="similarity">
    <text evidence="2">Belongs to the major facilitator superfamily. TCR/Tet family.</text>
</comment>
<feature type="domain" description="Major facilitator superfamily (MFS) profile" evidence="8">
    <location>
        <begin position="51"/>
        <end position="538"/>
    </location>
</feature>
<dbReference type="PANTHER" id="PTHR23501:SF193">
    <property type="entry name" value="MULTIDRUG TRANSPORTER, PUTATIVE (AFU_ORTHOLOGUE AFUA_8G00940)-RELATED"/>
    <property type="match status" value="1"/>
</dbReference>
<feature type="transmembrane region" description="Helical" evidence="7">
    <location>
        <begin position="380"/>
        <end position="400"/>
    </location>
</feature>
<feature type="region of interest" description="Disordered" evidence="6">
    <location>
        <begin position="1"/>
        <end position="39"/>
    </location>
</feature>
<dbReference type="CDD" id="cd17502">
    <property type="entry name" value="MFS_Azr1_MDR_like"/>
    <property type="match status" value="1"/>
</dbReference>
<feature type="transmembrane region" description="Helical" evidence="7">
    <location>
        <begin position="412"/>
        <end position="433"/>
    </location>
</feature>
<dbReference type="GeneID" id="28770056"/>
<dbReference type="FunCoup" id="A0A177CX52">
    <property type="interactions" value="69"/>
</dbReference>
<keyword evidence="10" id="KW-1185">Reference proteome</keyword>
<dbReference type="PROSITE" id="PS50850">
    <property type="entry name" value="MFS"/>
    <property type="match status" value="1"/>
</dbReference>
<dbReference type="FunFam" id="1.20.1720.10:FF:000012">
    <property type="entry name" value="MFS toxin efflux pump (AflT)"/>
    <property type="match status" value="1"/>
</dbReference>
<dbReference type="InParanoid" id="A0A177CX52"/>
<feature type="transmembrane region" description="Helical" evidence="7">
    <location>
        <begin position="204"/>
        <end position="224"/>
    </location>
</feature>